<keyword evidence="2" id="KW-1185">Reference proteome</keyword>
<sequence length="149" mass="17324">MIKRARRQKPYIGPRLIHEQKEKGTPSAICNYTLDAPLHHRVLHHRILPSLCPFPLRGRSRYATTSVQTPKQYVLHRAKLTHMACRAHHQLRVNRPGRSVRPLSIPTTRVANEQCCVMRKNMSCIRRKCAVWQPPSHNPPHRAEINCRV</sequence>
<organism evidence="1 2">
    <name type="scientific">Lepidopterella palustris CBS 459.81</name>
    <dbReference type="NCBI Taxonomy" id="1314670"/>
    <lineage>
        <taxon>Eukaryota</taxon>
        <taxon>Fungi</taxon>
        <taxon>Dikarya</taxon>
        <taxon>Ascomycota</taxon>
        <taxon>Pezizomycotina</taxon>
        <taxon>Dothideomycetes</taxon>
        <taxon>Pleosporomycetidae</taxon>
        <taxon>Mytilinidiales</taxon>
        <taxon>Argynnaceae</taxon>
        <taxon>Lepidopterella</taxon>
    </lineage>
</organism>
<dbReference type="AlphaFoldDB" id="A0A8E2JBA5"/>
<protein>
    <submittedName>
        <fullName evidence="1">Uncharacterized protein</fullName>
    </submittedName>
</protein>
<evidence type="ECO:0000313" key="2">
    <source>
        <dbReference type="Proteomes" id="UP000250266"/>
    </source>
</evidence>
<proteinExistence type="predicted"/>
<name>A0A8E2JBA5_9PEZI</name>
<evidence type="ECO:0000313" key="1">
    <source>
        <dbReference type="EMBL" id="OCK76259.1"/>
    </source>
</evidence>
<accession>A0A8E2JBA5</accession>
<gene>
    <name evidence="1" type="ORF">K432DRAFT_151001</name>
</gene>
<dbReference type="EMBL" id="KV745227">
    <property type="protein sequence ID" value="OCK76259.1"/>
    <property type="molecule type" value="Genomic_DNA"/>
</dbReference>
<reference evidence="1 2" key="1">
    <citation type="journal article" date="2016" name="Nat. Commun.">
        <title>Ectomycorrhizal ecology is imprinted in the genome of the dominant symbiotic fungus Cenococcum geophilum.</title>
        <authorList>
            <consortium name="DOE Joint Genome Institute"/>
            <person name="Peter M."/>
            <person name="Kohler A."/>
            <person name="Ohm R.A."/>
            <person name="Kuo A."/>
            <person name="Krutzmann J."/>
            <person name="Morin E."/>
            <person name="Arend M."/>
            <person name="Barry K.W."/>
            <person name="Binder M."/>
            <person name="Choi C."/>
            <person name="Clum A."/>
            <person name="Copeland A."/>
            <person name="Grisel N."/>
            <person name="Haridas S."/>
            <person name="Kipfer T."/>
            <person name="LaButti K."/>
            <person name="Lindquist E."/>
            <person name="Lipzen A."/>
            <person name="Maire R."/>
            <person name="Meier B."/>
            <person name="Mihaltcheva S."/>
            <person name="Molinier V."/>
            <person name="Murat C."/>
            <person name="Poggeler S."/>
            <person name="Quandt C.A."/>
            <person name="Sperisen C."/>
            <person name="Tritt A."/>
            <person name="Tisserant E."/>
            <person name="Crous P.W."/>
            <person name="Henrissat B."/>
            <person name="Nehls U."/>
            <person name="Egli S."/>
            <person name="Spatafora J.W."/>
            <person name="Grigoriev I.V."/>
            <person name="Martin F.M."/>
        </authorList>
    </citation>
    <scope>NUCLEOTIDE SEQUENCE [LARGE SCALE GENOMIC DNA]</scope>
    <source>
        <strain evidence="1 2">CBS 459.81</strain>
    </source>
</reference>
<dbReference type="Proteomes" id="UP000250266">
    <property type="component" value="Unassembled WGS sequence"/>
</dbReference>